<gene>
    <name evidence="2" type="ORF">KFL_015400010</name>
</gene>
<keyword evidence="3" id="KW-1185">Reference proteome</keyword>
<organism evidence="2 3">
    <name type="scientific">Klebsormidium nitens</name>
    <name type="common">Green alga</name>
    <name type="synonym">Ulothrix nitens</name>
    <dbReference type="NCBI Taxonomy" id="105231"/>
    <lineage>
        <taxon>Eukaryota</taxon>
        <taxon>Viridiplantae</taxon>
        <taxon>Streptophyta</taxon>
        <taxon>Klebsormidiophyceae</taxon>
        <taxon>Klebsormidiales</taxon>
        <taxon>Klebsormidiaceae</taxon>
        <taxon>Klebsormidium</taxon>
    </lineage>
</organism>
<reference evidence="2 3" key="1">
    <citation type="journal article" date="2014" name="Nat. Commun.">
        <title>Klebsormidium flaccidum genome reveals primary factors for plant terrestrial adaptation.</title>
        <authorList>
            <person name="Hori K."/>
            <person name="Maruyama F."/>
            <person name="Fujisawa T."/>
            <person name="Togashi T."/>
            <person name="Yamamoto N."/>
            <person name="Seo M."/>
            <person name="Sato S."/>
            <person name="Yamada T."/>
            <person name="Mori H."/>
            <person name="Tajima N."/>
            <person name="Moriyama T."/>
            <person name="Ikeuchi M."/>
            <person name="Watanabe M."/>
            <person name="Wada H."/>
            <person name="Kobayashi K."/>
            <person name="Saito M."/>
            <person name="Masuda T."/>
            <person name="Sasaki-Sekimoto Y."/>
            <person name="Mashiguchi K."/>
            <person name="Awai K."/>
            <person name="Shimojima M."/>
            <person name="Masuda S."/>
            <person name="Iwai M."/>
            <person name="Nobusawa T."/>
            <person name="Narise T."/>
            <person name="Kondo S."/>
            <person name="Saito H."/>
            <person name="Sato R."/>
            <person name="Murakawa M."/>
            <person name="Ihara Y."/>
            <person name="Oshima-Yamada Y."/>
            <person name="Ohtaka K."/>
            <person name="Satoh M."/>
            <person name="Sonobe K."/>
            <person name="Ishii M."/>
            <person name="Ohtani R."/>
            <person name="Kanamori-Sato M."/>
            <person name="Honoki R."/>
            <person name="Miyazaki D."/>
            <person name="Mochizuki H."/>
            <person name="Umetsu J."/>
            <person name="Higashi K."/>
            <person name="Shibata D."/>
            <person name="Kamiya Y."/>
            <person name="Sato N."/>
            <person name="Nakamura Y."/>
            <person name="Tabata S."/>
            <person name="Ida S."/>
            <person name="Kurokawa K."/>
            <person name="Ohta H."/>
        </authorList>
    </citation>
    <scope>NUCLEOTIDE SEQUENCE [LARGE SCALE GENOMIC DNA]</scope>
    <source>
        <strain evidence="2 3">NIES-2285</strain>
    </source>
</reference>
<sequence>MRASGAGTEGLPQTEDAVSALAERLEAWRISLSAASKALDQEWGVAPSNCGLVSAPTAGKERNVDEERHAAEGGERRHVVDLISLSLENLELVALQEPIQSLCSCLCLIQEIRDRRLPFCFLFVLLLSFVSDPTIWRDGICLEFEFCTPVEVMLSSREEVRPCGPIRPFLERGGLRDEISACTHPESAGPSFLAAAGDFDGPATAASALGKLASPRALETPQPQLRGTPVERYVPSAARSATASVPHPAAQSPRSNTSDRGQSDGDSRHSNSDAVEGARTSDIVPLKLGRVCTKMALQVQTTWTWMREQSPTTQCRRPVEIHLVGD</sequence>
<proteinExistence type="predicted"/>
<dbReference type="Proteomes" id="UP000054558">
    <property type="component" value="Unassembled WGS sequence"/>
</dbReference>
<name>A0A1Y1IRG0_KLENI</name>
<evidence type="ECO:0000256" key="1">
    <source>
        <dbReference type="SAM" id="MobiDB-lite"/>
    </source>
</evidence>
<protein>
    <submittedName>
        <fullName evidence="2">Uncharacterized protein</fullName>
    </submittedName>
</protein>
<dbReference type="EMBL" id="DF238489">
    <property type="protein sequence ID" value="GAQ93450.1"/>
    <property type="molecule type" value="Genomic_DNA"/>
</dbReference>
<evidence type="ECO:0000313" key="2">
    <source>
        <dbReference type="EMBL" id="GAQ93450.1"/>
    </source>
</evidence>
<accession>A0A1Y1IRG0</accession>
<dbReference type="AlphaFoldDB" id="A0A1Y1IRG0"/>
<evidence type="ECO:0000313" key="3">
    <source>
        <dbReference type="Proteomes" id="UP000054558"/>
    </source>
</evidence>
<feature type="compositionally biased region" description="Basic and acidic residues" evidence="1">
    <location>
        <begin position="261"/>
        <end position="271"/>
    </location>
</feature>
<feature type="region of interest" description="Disordered" evidence="1">
    <location>
        <begin position="236"/>
        <end position="278"/>
    </location>
</feature>